<protein>
    <submittedName>
        <fullName evidence="5">ATPase AAA</fullName>
    </submittedName>
</protein>
<dbReference type="CDD" id="cd00009">
    <property type="entry name" value="AAA"/>
    <property type="match status" value="1"/>
</dbReference>
<dbReference type="PANTHER" id="PTHR13779">
    <property type="entry name" value="WERNER HELICASE-INTERACTING PROTEIN 1 FAMILY MEMBER"/>
    <property type="match status" value="1"/>
</dbReference>
<dbReference type="Gene3D" id="1.10.8.60">
    <property type="match status" value="1"/>
</dbReference>
<dbReference type="SMART" id="SM00382">
    <property type="entry name" value="AAA"/>
    <property type="match status" value="1"/>
</dbReference>
<dbReference type="SUPFAM" id="SSF48019">
    <property type="entry name" value="post-AAA+ oligomerization domain-like"/>
    <property type="match status" value="1"/>
</dbReference>
<accession>A0ABQ4FKF9</accession>
<dbReference type="Pfam" id="PF16193">
    <property type="entry name" value="AAA_assoc_2"/>
    <property type="match status" value="1"/>
</dbReference>
<gene>
    <name evidence="5" type="ORF">Mam01_54070</name>
</gene>
<reference evidence="5 6" key="1">
    <citation type="submission" date="2021-01" db="EMBL/GenBank/DDBJ databases">
        <title>Whole genome shotgun sequence of Microbispora amethystogenes NBRC 101907.</title>
        <authorList>
            <person name="Komaki H."/>
            <person name="Tamura T."/>
        </authorList>
    </citation>
    <scope>NUCLEOTIDE SEQUENCE [LARGE SCALE GENOMIC DNA]</scope>
    <source>
        <strain evidence="5 6">NBRC 101907</strain>
    </source>
</reference>
<dbReference type="RefSeq" id="WP_239101641.1">
    <property type="nucleotide sequence ID" value="NZ_BAABEJ010000018.1"/>
</dbReference>
<dbReference type="Gene3D" id="3.40.50.300">
    <property type="entry name" value="P-loop containing nucleotide triphosphate hydrolases"/>
    <property type="match status" value="1"/>
</dbReference>
<dbReference type="PANTHER" id="PTHR13779:SF7">
    <property type="entry name" value="ATPASE WRNIP1"/>
    <property type="match status" value="1"/>
</dbReference>
<evidence type="ECO:0000256" key="2">
    <source>
        <dbReference type="ARBA" id="ARBA00022741"/>
    </source>
</evidence>
<dbReference type="Pfam" id="PF00004">
    <property type="entry name" value="AAA"/>
    <property type="match status" value="1"/>
</dbReference>
<dbReference type="InterPro" id="IPR032423">
    <property type="entry name" value="AAA_assoc_2"/>
</dbReference>
<dbReference type="Gene3D" id="1.10.3710.10">
    <property type="entry name" value="DNA polymerase III clamp loader subunits, C-terminal domain"/>
    <property type="match status" value="1"/>
</dbReference>
<comment type="similarity">
    <text evidence="1">Belongs to the AAA ATPase family. RarA/MGS1/WRNIP1 subfamily.</text>
</comment>
<dbReference type="InterPro" id="IPR008921">
    <property type="entry name" value="DNA_pol3_clamp-load_cplx_C"/>
</dbReference>
<keyword evidence="3" id="KW-0067">ATP-binding</keyword>
<organism evidence="5 6">
    <name type="scientific">Microbispora amethystogenes</name>
    <dbReference type="NCBI Taxonomy" id="1427754"/>
    <lineage>
        <taxon>Bacteria</taxon>
        <taxon>Bacillati</taxon>
        <taxon>Actinomycetota</taxon>
        <taxon>Actinomycetes</taxon>
        <taxon>Streptosporangiales</taxon>
        <taxon>Streptosporangiaceae</taxon>
        <taxon>Microbispora</taxon>
    </lineage>
</organism>
<dbReference type="InterPro" id="IPR003593">
    <property type="entry name" value="AAA+_ATPase"/>
</dbReference>
<evidence type="ECO:0000256" key="3">
    <source>
        <dbReference type="ARBA" id="ARBA00022840"/>
    </source>
</evidence>
<evidence type="ECO:0000313" key="5">
    <source>
        <dbReference type="EMBL" id="GIH35243.1"/>
    </source>
</evidence>
<name>A0ABQ4FKF9_9ACTN</name>
<comment type="caution">
    <text evidence="5">The sequence shown here is derived from an EMBL/GenBank/DDBJ whole genome shotgun (WGS) entry which is preliminary data.</text>
</comment>
<dbReference type="SUPFAM" id="SSF52540">
    <property type="entry name" value="P-loop containing nucleoside triphosphate hydrolases"/>
    <property type="match status" value="1"/>
</dbReference>
<feature type="domain" description="AAA+ ATPase" evidence="4">
    <location>
        <begin position="52"/>
        <end position="168"/>
    </location>
</feature>
<keyword evidence="2" id="KW-0547">Nucleotide-binding</keyword>
<dbReference type="EMBL" id="BOOB01000043">
    <property type="protein sequence ID" value="GIH35243.1"/>
    <property type="molecule type" value="Genomic_DNA"/>
</dbReference>
<dbReference type="CDD" id="cd18139">
    <property type="entry name" value="HLD_clamp_RarA"/>
    <property type="match status" value="1"/>
</dbReference>
<dbReference type="InterPro" id="IPR051314">
    <property type="entry name" value="AAA_ATPase_RarA/MGS1/WRNIP1"/>
</dbReference>
<dbReference type="InterPro" id="IPR021886">
    <property type="entry name" value="MgsA_C"/>
</dbReference>
<dbReference type="InterPro" id="IPR027417">
    <property type="entry name" value="P-loop_NTPase"/>
</dbReference>
<sequence>MESLFDSAAEEAHRGQEPLAVRMRPRSLEEVIGQRHLLGPGTPLRRLVESDAPMSLFLWGPPGTGKTTLAYVVAGATKRRFVEVSAVSAGVKDVRAAIDQARRDLGMTGRQTVLFVDEVHRFNKAQQDALLPAVENRWVTFIGATTENPFFSVISPLLSRSLLLTLEPLADDDVRAVLERAVTDPRGLGGRVAVRPDALDQLVRLAGGDARRSLTYLEAAAMLVGDAPPDAAPEATPEVTIEVVERAVDKAAVRYDRQGDQHYDVTSAFIKSMRGSDADAALHYLARMVEAGEDPRFIARRIVIFASEDVGMADPTCLQVAVAAAQAVDFIGLPEGRINLAQAVIHCALAPKSNAVVKAIGAASDDVRRGLVGRVPGHLRDAHYPGARKLGHGKGYQYPHDFEHGLVRQDYAPEELRERRYYEPTSHGAEARFAERWAKIRAFLRGG</sequence>
<dbReference type="InterPro" id="IPR003959">
    <property type="entry name" value="ATPase_AAA_core"/>
</dbReference>
<keyword evidence="6" id="KW-1185">Reference proteome</keyword>
<dbReference type="Proteomes" id="UP000651728">
    <property type="component" value="Unassembled WGS sequence"/>
</dbReference>
<evidence type="ECO:0000259" key="4">
    <source>
        <dbReference type="SMART" id="SM00382"/>
    </source>
</evidence>
<proteinExistence type="inferred from homology"/>
<dbReference type="Gene3D" id="1.20.272.10">
    <property type="match status" value="1"/>
</dbReference>
<evidence type="ECO:0000313" key="6">
    <source>
        <dbReference type="Proteomes" id="UP000651728"/>
    </source>
</evidence>
<dbReference type="Pfam" id="PF12002">
    <property type="entry name" value="MgsA_C"/>
    <property type="match status" value="1"/>
</dbReference>
<evidence type="ECO:0000256" key="1">
    <source>
        <dbReference type="ARBA" id="ARBA00008959"/>
    </source>
</evidence>